<organism evidence="2 3">
    <name type="scientific">Oceanibaculum indicum P24</name>
    <dbReference type="NCBI Taxonomy" id="1207063"/>
    <lineage>
        <taxon>Bacteria</taxon>
        <taxon>Pseudomonadati</taxon>
        <taxon>Pseudomonadota</taxon>
        <taxon>Alphaproteobacteria</taxon>
        <taxon>Rhodospirillales</taxon>
        <taxon>Oceanibaculaceae</taxon>
        <taxon>Oceanibaculum</taxon>
    </lineage>
</organism>
<evidence type="ECO:0000313" key="3">
    <source>
        <dbReference type="Proteomes" id="UP000006746"/>
    </source>
</evidence>
<dbReference type="Proteomes" id="UP000006746">
    <property type="component" value="Unassembled WGS sequence"/>
</dbReference>
<dbReference type="eggNOG" id="COG3617">
    <property type="taxonomic scope" value="Bacteria"/>
</dbReference>
<proteinExistence type="predicted"/>
<dbReference type="AlphaFoldDB" id="K2JGU6"/>
<dbReference type="InterPro" id="IPR003497">
    <property type="entry name" value="BRO_N_domain"/>
</dbReference>
<dbReference type="PROSITE" id="PS51750">
    <property type="entry name" value="BRO_N"/>
    <property type="match status" value="1"/>
</dbReference>
<comment type="caution">
    <text evidence="2">The sequence shown here is derived from an EMBL/GenBank/DDBJ whole genome shotgun (WGS) entry which is preliminary data.</text>
</comment>
<reference evidence="2 3" key="1">
    <citation type="journal article" date="2012" name="J. Bacteriol.">
        <title>Genome Sequence of Oceanibaculum indicum Type Strain P24.</title>
        <authorList>
            <person name="Lai Q."/>
            <person name="Shao Z."/>
        </authorList>
    </citation>
    <scope>NUCLEOTIDE SEQUENCE [LARGE SCALE GENOMIC DNA]</scope>
    <source>
        <strain evidence="2 3">P24</strain>
    </source>
</reference>
<dbReference type="Pfam" id="PF02498">
    <property type="entry name" value="Bro-N"/>
    <property type="match status" value="1"/>
</dbReference>
<keyword evidence="3" id="KW-1185">Reference proteome</keyword>
<protein>
    <submittedName>
        <fullName evidence="2">Prophage antirepressor</fullName>
    </submittedName>
</protein>
<gene>
    <name evidence="2" type="ORF">P24_12462</name>
</gene>
<dbReference type="EMBL" id="AMRL01000016">
    <property type="protein sequence ID" value="EKE73777.1"/>
    <property type="molecule type" value="Genomic_DNA"/>
</dbReference>
<evidence type="ECO:0000313" key="2">
    <source>
        <dbReference type="EMBL" id="EKE73777.1"/>
    </source>
</evidence>
<feature type="domain" description="Bro-N" evidence="1">
    <location>
        <begin position="27"/>
        <end position="128"/>
    </location>
</feature>
<evidence type="ECO:0000259" key="1">
    <source>
        <dbReference type="PROSITE" id="PS51750"/>
    </source>
</evidence>
<accession>K2JGU6</accession>
<name>K2JGU6_9PROT</name>
<dbReference type="SMART" id="SM01040">
    <property type="entry name" value="Bro-N"/>
    <property type="match status" value="1"/>
</dbReference>
<dbReference type="STRING" id="1207063.P24_12462"/>
<dbReference type="PANTHER" id="PTHR36180">
    <property type="entry name" value="DNA-BINDING PROTEIN-RELATED-RELATED"/>
    <property type="match status" value="1"/>
</dbReference>
<sequence>MSRFPGLPDYKFIMRRDKIEAQASQRRTTLAHTIRVVTIDGQPWFVAADVAAVLDFSTTAGAGWYARHLKDSERNTIIIRDGNRGNPLKTIINEAGLYRLIMRSDEPEARVFQNGVTRLRREQKKNFSH</sequence>
<dbReference type="PANTHER" id="PTHR36180:SF2">
    <property type="entry name" value="BRO FAMILY PROTEIN"/>
    <property type="match status" value="1"/>
</dbReference>